<evidence type="ECO:0000313" key="1">
    <source>
        <dbReference type="EMBL" id="MPQ84414.1"/>
    </source>
</evidence>
<proteinExistence type="predicted"/>
<dbReference type="AlphaFoldDB" id="A0A5N7JSN5"/>
<sequence>MKIRITEALFTDDTLLVGFRSSAGNGKALWIGTQPKIGDEVDVELDLDEVFSWGENLISSLRNTPHITVINEVTRITAEIIHGADEECAALKFGDSIILIELDEPIPQKSGFVEIRAKKIHLYPTNF</sequence>
<protein>
    <submittedName>
        <fullName evidence="1">Uncharacterized protein</fullName>
    </submittedName>
</protein>
<reference evidence="1 2" key="1">
    <citation type="submission" date="2019-09" db="EMBL/GenBank/DDBJ databases">
        <title>The draft genomes of Allium pathogen Pseudomonas sp.</title>
        <authorList>
            <person name="Fujikawa T."/>
            <person name="Sawada H."/>
        </authorList>
    </citation>
    <scope>NUCLEOTIDE SEQUENCE [LARGE SCALE GENOMIC DNA]</scope>
    <source>
        <strain evidence="1 2">MAFF 730085</strain>
    </source>
</reference>
<comment type="caution">
    <text evidence="1">The sequence shown here is derived from an EMBL/GenBank/DDBJ whole genome shotgun (WGS) entry which is preliminary data.</text>
</comment>
<dbReference type="RefSeq" id="WP_058412906.1">
    <property type="nucleotide sequence ID" value="NZ_JBLZPT010000004.1"/>
</dbReference>
<dbReference type="Proteomes" id="UP000325438">
    <property type="component" value="Unassembled WGS sequence"/>
</dbReference>
<accession>A0A5N7JSN5</accession>
<evidence type="ECO:0000313" key="2">
    <source>
        <dbReference type="Proteomes" id="UP000325438"/>
    </source>
</evidence>
<dbReference type="EMBL" id="VUBA01000057">
    <property type="protein sequence ID" value="MPQ84414.1"/>
    <property type="molecule type" value="Genomic_DNA"/>
</dbReference>
<name>A0A5N7JSN5_9PSED</name>
<organism evidence="1 2">
    <name type="scientific">Pseudomonas kitaguniensis</name>
    <dbReference type="NCBI Taxonomy" id="2607908"/>
    <lineage>
        <taxon>Bacteria</taxon>
        <taxon>Pseudomonadati</taxon>
        <taxon>Pseudomonadota</taxon>
        <taxon>Gammaproteobacteria</taxon>
        <taxon>Pseudomonadales</taxon>
        <taxon>Pseudomonadaceae</taxon>
        <taxon>Pseudomonas</taxon>
    </lineage>
</organism>
<gene>
    <name evidence="1" type="ORF">F0170_10685</name>
</gene>